<dbReference type="EMBL" id="CP079194">
    <property type="protein sequence ID" value="QXT41110.1"/>
    <property type="molecule type" value="Genomic_DNA"/>
</dbReference>
<dbReference type="Proteomes" id="UP000825009">
    <property type="component" value="Chromosome"/>
</dbReference>
<dbReference type="KEGG" id="gce:KYE46_07820"/>
<dbReference type="SMART" id="SM00854">
    <property type="entry name" value="PGA_cap"/>
    <property type="match status" value="1"/>
</dbReference>
<dbReference type="Pfam" id="PF09587">
    <property type="entry name" value="PGA_cap"/>
    <property type="match status" value="1"/>
</dbReference>
<evidence type="ECO:0000313" key="2">
    <source>
        <dbReference type="EMBL" id="QXT41110.1"/>
    </source>
</evidence>
<dbReference type="PANTHER" id="PTHR33393:SF13">
    <property type="entry name" value="PGA BIOSYNTHESIS PROTEIN CAPA"/>
    <property type="match status" value="1"/>
</dbReference>
<protein>
    <submittedName>
        <fullName evidence="2">CapA family protein</fullName>
    </submittedName>
</protein>
<dbReference type="RefSeq" id="WP_219004737.1">
    <property type="nucleotide sequence ID" value="NZ_CP079194.1"/>
</dbReference>
<keyword evidence="3" id="KW-1185">Reference proteome</keyword>
<dbReference type="AlphaFoldDB" id="A0A8F6YE15"/>
<dbReference type="CDD" id="cd07381">
    <property type="entry name" value="MPP_CapA"/>
    <property type="match status" value="1"/>
</dbReference>
<dbReference type="InterPro" id="IPR052169">
    <property type="entry name" value="CW_Biosynth-Accessory"/>
</dbReference>
<evidence type="ECO:0000259" key="1">
    <source>
        <dbReference type="SMART" id="SM00854"/>
    </source>
</evidence>
<sequence length="389" mass="41468">MLSTGRAMDFSMKDKRLARGVHLLRLALIAGVIASCTPSDSGPGACDRPDLAFGGDVLLHSLIQSDAAARPEGFAPAFAPLANVLSQASVTVVNLEGPAARNVSPRHRIEADPETRYDGHIYSGYPLFNYHPSIAEVLQQAGVDIVQTANNHAMDRGSVGADLTLSALAEAGLSSTGTHPSDGAAIWHATRQVSGYNIAFLACTFSTNGLSDQRQQSLGCYRNRSFILNLIHTLAEQPDIDGVILLPHWGTEYSNRPTRRQRRLAQAAADAGAIAVVGTHPHVLQPQEMLTAADGRQVPVAFSLGNLISTQWRLERRTGAVYFLDLTRDAAGRLQATDPRYLPTRVERTVDRGVAVFPAAQLATGGPSLAHAQRVLGPGMLLPNGCPAP</sequence>
<organism evidence="2 3">
    <name type="scientific">Gymnodinialimonas ceratoperidinii</name>
    <dbReference type="NCBI Taxonomy" id="2856823"/>
    <lineage>
        <taxon>Bacteria</taxon>
        <taxon>Pseudomonadati</taxon>
        <taxon>Pseudomonadota</taxon>
        <taxon>Alphaproteobacteria</taxon>
        <taxon>Rhodobacterales</taxon>
        <taxon>Paracoccaceae</taxon>
        <taxon>Gymnodinialimonas</taxon>
    </lineage>
</organism>
<dbReference type="InterPro" id="IPR019079">
    <property type="entry name" value="Capsule_synth_CapA"/>
</dbReference>
<accession>A0A8F6YE15</accession>
<feature type="domain" description="Capsule synthesis protein CapA" evidence="1">
    <location>
        <begin position="50"/>
        <end position="311"/>
    </location>
</feature>
<evidence type="ECO:0000313" key="3">
    <source>
        <dbReference type="Proteomes" id="UP000825009"/>
    </source>
</evidence>
<gene>
    <name evidence="2" type="ORF">KYE46_07820</name>
</gene>
<dbReference type="PANTHER" id="PTHR33393">
    <property type="entry name" value="POLYGLUTAMINE SYNTHESIS ACCESSORY PROTEIN RV0574C-RELATED"/>
    <property type="match status" value="1"/>
</dbReference>
<name>A0A8F6YE15_9RHOB</name>
<reference evidence="2 3" key="1">
    <citation type="submission" date="2021-07" db="EMBL/GenBank/DDBJ databases">
        <title>A novel Jannaschia species isolated from marine dinoflagellate Ceratoperidinium margalefii.</title>
        <authorList>
            <person name="Jiang Y."/>
            <person name="Li Z."/>
        </authorList>
    </citation>
    <scope>NUCLEOTIDE SEQUENCE [LARGE SCALE GENOMIC DNA]</scope>
    <source>
        <strain evidence="2 3">J12C1-MA-4</strain>
    </source>
</reference>
<proteinExistence type="predicted"/>